<accession>A0A873WWD3</accession>
<feature type="region of interest" description="Disordered" evidence="1">
    <location>
        <begin position="200"/>
        <end position="265"/>
    </location>
</feature>
<proteinExistence type="predicted"/>
<dbReference type="EMBL" id="MW145136">
    <property type="protein sequence ID" value="QPB11257.1"/>
    <property type="molecule type" value="Genomic_DNA"/>
</dbReference>
<sequence>MHLICICPLPFVGVCQSLCLVCPVGTLSVSLSGLCLVSLAGWLACSGLDRCTMVAPCWQSKLWPECFDYPDNGSIDLSAAKEDRCPARLLALPALVNKRACACACVRLLRVRVRPVRVYPCALCVRWRACACASACASVCACACLCAGAWGSASLSKSESSPRLSSSFLGRYACATALHGSLCVPIQGVARLDSPMVQGHRLDQPSGAVRGYPGMLTFDRQDHDRRRRRTRTARQRQQEEQARGSSQDSAAAILGHGAHSVRSFG</sequence>
<name>A0A873WWD3_9CAUD</name>
<protein>
    <submittedName>
        <fullName evidence="2">Uncharacterized protein</fullName>
    </submittedName>
</protein>
<evidence type="ECO:0000313" key="2">
    <source>
        <dbReference type="EMBL" id="QPB11257.1"/>
    </source>
</evidence>
<evidence type="ECO:0000313" key="3">
    <source>
        <dbReference type="Proteomes" id="UP000663393"/>
    </source>
</evidence>
<evidence type="ECO:0000256" key="1">
    <source>
        <dbReference type="SAM" id="MobiDB-lite"/>
    </source>
</evidence>
<dbReference type="Proteomes" id="UP000663393">
    <property type="component" value="Segment"/>
</dbReference>
<feature type="compositionally biased region" description="Basic residues" evidence="1">
    <location>
        <begin position="225"/>
        <end position="234"/>
    </location>
</feature>
<keyword evidence="3" id="KW-1185">Reference proteome</keyword>
<organism evidence="2 3">
    <name type="scientific">Providencia phage PSTNGR1</name>
    <dbReference type="NCBI Taxonomy" id="2783542"/>
    <lineage>
        <taxon>Viruses</taxon>
        <taxon>Duplodnaviria</taxon>
        <taxon>Heunggongvirae</taxon>
        <taxon>Uroviricota</taxon>
        <taxon>Caudoviricetes</taxon>
        <taxon>Autographivirales</taxon>
        <taxon>Autonotataviridae</taxon>
        <taxon>Jeruvirus</taxon>
        <taxon>Jeruvirus PSTNGR1</taxon>
    </lineage>
</organism>
<reference evidence="2" key="1">
    <citation type="submission" date="2020-10" db="EMBL/GenBank/DDBJ databases">
        <authorList>
            <person name="Yerushalmy O."/>
            <person name="Gronovich N."/>
            <person name="Alkalay-Oren S."/>
            <person name="Coppenhagen-Glazer S."/>
            <person name="Hazan R."/>
        </authorList>
    </citation>
    <scope>NUCLEOTIDE SEQUENCE</scope>
</reference>